<gene>
    <name evidence="6" type="ORF">SAMN04489859_104220</name>
</gene>
<keyword evidence="7" id="KW-1185">Reference proteome</keyword>
<dbReference type="SUPFAM" id="SSF53850">
    <property type="entry name" value="Periplasmic binding protein-like II"/>
    <property type="match status" value="1"/>
</dbReference>
<dbReference type="PANTHER" id="PTHR30024">
    <property type="entry name" value="ALIPHATIC SULFONATES-BINDING PROTEIN-RELATED"/>
    <property type="match status" value="1"/>
</dbReference>
<comment type="similarity">
    <text evidence="2">Belongs to the bacterial solute-binding protein SsuA/TauA family.</text>
</comment>
<keyword evidence="3 4" id="KW-0732">Signal</keyword>
<dbReference type="STRING" id="34002.SAMN04489859_104220"/>
<dbReference type="OrthoDB" id="6788250at2"/>
<name>A0A1H8MMB6_9RHOB</name>
<evidence type="ECO:0000256" key="2">
    <source>
        <dbReference type="ARBA" id="ARBA00010742"/>
    </source>
</evidence>
<dbReference type="Gene3D" id="3.40.190.10">
    <property type="entry name" value="Periplasmic binding protein-like II"/>
    <property type="match status" value="2"/>
</dbReference>
<reference evidence="6 7" key="1">
    <citation type="submission" date="2016-10" db="EMBL/GenBank/DDBJ databases">
        <authorList>
            <person name="de Groot N.N."/>
        </authorList>
    </citation>
    <scope>NUCLEOTIDE SEQUENCE [LARGE SCALE GENOMIC DNA]</scope>
    <source>
        <strain evidence="6 7">DSM 8512</strain>
    </source>
</reference>
<dbReference type="GO" id="GO:0042597">
    <property type="term" value="C:periplasmic space"/>
    <property type="evidence" value="ECO:0007669"/>
    <property type="project" value="UniProtKB-SubCell"/>
</dbReference>
<feature type="domain" description="Solute-binding protein family 3/N-terminal" evidence="5">
    <location>
        <begin position="25"/>
        <end position="242"/>
    </location>
</feature>
<protein>
    <submittedName>
        <fullName evidence="6">Taurine transport system substrate-binding protein</fullName>
    </submittedName>
</protein>
<evidence type="ECO:0000259" key="5">
    <source>
        <dbReference type="SMART" id="SM00062"/>
    </source>
</evidence>
<accession>A0A1H8MMB6</accession>
<proteinExistence type="inferred from homology"/>
<organism evidence="6 7">
    <name type="scientific">Paracoccus alcaliphilus</name>
    <dbReference type="NCBI Taxonomy" id="34002"/>
    <lineage>
        <taxon>Bacteria</taxon>
        <taxon>Pseudomonadati</taxon>
        <taxon>Pseudomonadota</taxon>
        <taxon>Alphaproteobacteria</taxon>
        <taxon>Rhodobacterales</taxon>
        <taxon>Paracoccaceae</taxon>
        <taxon>Paracoccus</taxon>
    </lineage>
</organism>
<dbReference type="InterPro" id="IPR001638">
    <property type="entry name" value="Solute-binding_3/MltF_N"/>
</dbReference>
<evidence type="ECO:0000313" key="7">
    <source>
        <dbReference type="Proteomes" id="UP000199054"/>
    </source>
</evidence>
<comment type="subcellular location">
    <subcellularLocation>
        <location evidence="1">Periplasm</location>
    </subcellularLocation>
</comment>
<dbReference type="GO" id="GO:0042918">
    <property type="term" value="P:alkanesulfonate transmembrane transport"/>
    <property type="evidence" value="ECO:0007669"/>
    <property type="project" value="TreeGrafter"/>
</dbReference>
<dbReference type="EMBL" id="FODE01000042">
    <property type="protein sequence ID" value="SEO18457.1"/>
    <property type="molecule type" value="Genomic_DNA"/>
</dbReference>
<evidence type="ECO:0000256" key="3">
    <source>
        <dbReference type="ARBA" id="ARBA00022729"/>
    </source>
</evidence>
<dbReference type="Pfam" id="PF09084">
    <property type="entry name" value="NMT1"/>
    <property type="match status" value="1"/>
</dbReference>
<dbReference type="AlphaFoldDB" id="A0A1H8MMB6"/>
<sequence>MTRTVRLMIGTAALLLGAGATMAETIVIGHFGDPTPMNVARAEAKFEAATDWDIEWRTFASGTDVIAAMASGDVAISELGSSPLAIAASQGVDLKMFMMSYAIGQSESLIVRNGAGIASLEDLTGKRVAVPVGSTAHFSLVGALDHAGISESDVTIMNMPPDQIAAAWEQSAIDAAFIWQPVQSQLMEKGSRLLGADKTAEWGFPTFNAWVVNSDFASTNAEALAAFAKTMDDANQAYLSQRSAWTADSGEVQAVAKMTGAAPDQVPAILEGYTFIPLSEQLSGPWLRDAAATMKATAEFLKAAGRIDNTIEDYSAFVDDGIAKSAAR</sequence>
<evidence type="ECO:0000313" key="6">
    <source>
        <dbReference type="EMBL" id="SEO18457.1"/>
    </source>
</evidence>
<dbReference type="SMART" id="SM00062">
    <property type="entry name" value="PBPb"/>
    <property type="match status" value="1"/>
</dbReference>
<evidence type="ECO:0000256" key="1">
    <source>
        <dbReference type="ARBA" id="ARBA00004418"/>
    </source>
</evidence>
<feature type="chain" id="PRO_5011457533" evidence="4">
    <location>
        <begin position="24"/>
        <end position="328"/>
    </location>
</feature>
<dbReference type="Proteomes" id="UP000199054">
    <property type="component" value="Unassembled WGS sequence"/>
</dbReference>
<feature type="signal peptide" evidence="4">
    <location>
        <begin position="1"/>
        <end position="23"/>
    </location>
</feature>
<dbReference type="InterPro" id="IPR015168">
    <property type="entry name" value="SsuA/THI5"/>
</dbReference>
<dbReference type="PANTHER" id="PTHR30024:SF47">
    <property type="entry name" value="TAURINE-BINDING PERIPLASMIC PROTEIN"/>
    <property type="match status" value="1"/>
</dbReference>
<evidence type="ECO:0000256" key="4">
    <source>
        <dbReference type="SAM" id="SignalP"/>
    </source>
</evidence>